<evidence type="ECO:0000313" key="7">
    <source>
        <dbReference type="Proteomes" id="UP000009047"/>
    </source>
</evidence>
<dbReference type="SUPFAM" id="SSF55826">
    <property type="entry name" value="YbaK/ProRS associated domain"/>
    <property type="match status" value="1"/>
</dbReference>
<dbReference type="Pfam" id="PF04073">
    <property type="entry name" value="tRNA_edit"/>
    <property type="match status" value="1"/>
</dbReference>
<dbReference type="Proteomes" id="UP000009047">
    <property type="component" value="Chromosome"/>
</dbReference>
<accession>E1QE08</accession>
<gene>
    <name evidence="6" type="ordered locus">Deba_0420</name>
</gene>
<protein>
    <recommendedName>
        <fullName evidence="4">Cys-tRNA(Pro)/Cys-tRNA(Cys) deacylase</fullName>
        <ecNumber evidence="4">4.2.-.-</ecNumber>
    </recommendedName>
</protein>
<name>E1QE08_DESB2</name>
<dbReference type="NCBIfam" id="TIGR00011">
    <property type="entry name" value="YbaK_EbsC"/>
    <property type="match status" value="1"/>
</dbReference>
<sequence>MAKQSIPATQAVRALRQAGVAFELHSYRYEEKGGTAVAARELGWDEHAVIKTLVFVDDQRRPLIVLMHGDRQVSAKNLARAIGAKAVSPADPALANRLTGYQVGGISPFGQKAVLPVYVEKTILDLPRILINAGRRGLLAEVDPAVIGQMLTAAPVEAAV</sequence>
<dbReference type="KEGG" id="dbr:Deba_0420"/>
<evidence type="ECO:0000256" key="1">
    <source>
        <dbReference type="ARBA" id="ARBA00009798"/>
    </source>
</evidence>
<dbReference type="InterPro" id="IPR007214">
    <property type="entry name" value="YbaK/aa-tRNA-synth-assoc-dom"/>
</dbReference>
<dbReference type="GO" id="GO:0006412">
    <property type="term" value="P:translation"/>
    <property type="evidence" value="ECO:0007669"/>
    <property type="project" value="UniProtKB-KW"/>
</dbReference>
<dbReference type="CDD" id="cd00002">
    <property type="entry name" value="YbaK_deacylase"/>
    <property type="match status" value="1"/>
</dbReference>
<evidence type="ECO:0000256" key="3">
    <source>
        <dbReference type="ARBA" id="ARBA00023239"/>
    </source>
</evidence>
<comment type="similarity">
    <text evidence="1 4">Belongs to the prolyl-tRNA editing family. YbaK/EbsC subfamily.</text>
</comment>
<dbReference type="PIRSF" id="PIRSF006181">
    <property type="entry name" value="EbsC_YbaK"/>
    <property type="match status" value="1"/>
</dbReference>
<dbReference type="PANTHER" id="PTHR30411">
    <property type="entry name" value="CYTOPLASMIC PROTEIN"/>
    <property type="match status" value="1"/>
</dbReference>
<dbReference type="GO" id="GO:0002161">
    <property type="term" value="F:aminoacyl-tRNA deacylase activity"/>
    <property type="evidence" value="ECO:0007669"/>
    <property type="project" value="InterPro"/>
</dbReference>
<dbReference type="RefSeq" id="WP_013257250.1">
    <property type="nucleotide sequence ID" value="NC_014365.1"/>
</dbReference>
<keyword evidence="3 4" id="KW-0456">Lyase</keyword>
<dbReference type="STRING" id="644282.Deba_0420"/>
<reference evidence="6 7" key="1">
    <citation type="journal article" date="2010" name="Stand. Genomic Sci.">
        <title>Complete genome sequence of Desulfarculus baarsii type strain (2st14).</title>
        <authorList>
            <person name="Sun H."/>
            <person name="Spring S."/>
            <person name="Lapidus A."/>
            <person name="Davenport K."/>
            <person name="Del Rio T.G."/>
            <person name="Tice H."/>
            <person name="Nolan M."/>
            <person name="Copeland A."/>
            <person name="Cheng J.F."/>
            <person name="Lucas S."/>
            <person name="Tapia R."/>
            <person name="Goodwin L."/>
            <person name="Pitluck S."/>
            <person name="Ivanova N."/>
            <person name="Pagani I."/>
            <person name="Mavromatis K."/>
            <person name="Ovchinnikova G."/>
            <person name="Pati A."/>
            <person name="Chen A."/>
            <person name="Palaniappan K."/>
            <person name="Hauser L."/>
            <person name="Chang Y.J."/>
            <person name="Jeffries C.D."/>
            <person name="Detter J.C."/>
            <person name="Han C."/>
            <person name="Rohde M."/>
            <person name="Brambilla E."/>
            <person name="Goker M."/>
            <person name="Woyke T."/>
            <person name="Bristow J."/>
            <person name="Eisen J.A."/>
            <person name="Markowitz V."/>
            <person name="Hugenholtz P."/>
            <person name="Kyrpides N.C."/>
            <person name="Klenk H.P."/>
            <person name="Land M."/>
        </authorList>
    </citation>
    <scope>NUCLEOTIDE SEQUENCE [LARGE SCALE GENOMIC DNA]</scope>
    <source>
        <strain evidence="7">ATCC 33931 / DSM 2075 / LMG 7858 / VKM B-1802 / 2st14</strain>
    </source>
</reference>
<keyword evidence="2 4" id="KW-0648">Protein biosynthesis</keyword>
<feature type="domain" description="YbaK/aminoacyl-tRNA synthetase-associated" evidence="5">
    <location>
        <begin position="36"/>
        <end position="145"/>
    </location>
</feature>
<dbReference type="Gene3D" id="3.90.960.10">
    <property type="entry name" value="YbaK/aminoacyl-tRNA synthetase-associated domain"/>
    <property type="match status" value="1"/>
</dbReference>
<proteinExistence type="inferred from homology"/>
<evidence type="ECO:0000256" key="4">
    <source>
        <dbReference type="PIRNR" id="PIRNR006181"/>
    </source>
</evidence>
<dbReference type="OrthoDB" id="9809296at2"/>
<evidence type="ECO:0000256" key="2">
    <source>
        <dbReference type="ARBA" id="ARBA00022917"/>
    </source>
</evidence>
<dbReference type="InterPro" id="IPR004369">
    <property type="entry name" value="Prolyl-tRNA_editing_YbaK/EbsC"/>
</dbReference>
<organism evidence="6 7">
    <name type="scientific">Desulfarculus baarsii (strain ATCC 33931 / DSM 2075 / LMG 7858 / VKM B-1802 / 2st14)</name>
    <dbReference type="NCBI Taxonomy" id="644282"/>
    <lineage>
        <taxon>Bacteria</taxon>
        <taxon>Pseudomonadati</taxon>
        <taxon>Thermodesulfobacteriota</taxon>
        <taxon>Desulfarculia</taxon>
        <taxon>Desulfarculales</taxon>
        <taxon>Desulfarculaceae</taxon>
        <taxon>Desulfarculus</taxon>
    </lineage>
</organism>
<dbReference type="PANTHER" id="PTHR30411:SF0">
    <property type="entry name" value="CYS-TRNA(PRO)_CYS-TRNA(CYS) DEACYLASE YBAK"/>
    <property type="match status" value="1"/>
</dbReference>
<dbReference type="AlphaFoldDB" id="E1QE08"/>
<dbReference type="HOGENOM" id="CLU_094875_1_0_7"/>
<dbReference type="EC" id="4.2.-.-" evidence="4"/>
<dbReference type="InterPro" id="IPR036754">
    <property type="entry name" value="YbaK/aa-tRNA-synt-asso_dom_sf"/>
</dbReference>
<dbReference type="GO" id="GO:0016829">
    <property type="term" value="F:lyase activity"/>
    <property type="evidence" value="ECO:0007669"/>
    <property type="project" value="UniProtKB-KW"/>
</dbReference>
<dbReference type="eggNOG" id="COG2606">
    <property type="taxonomic scope" value="Bacteria"/>
</dbReference>
<evidence type="ECO:0000259" key="5">
    <source>
        <dbReference type="Pfam" id="PF04073"/>
    </source>
</evidence>
<keyword evidence="7" id="KW-1185">Reference proteome</keyword>
<dbReference type="EMBL" id="CP002085">
    <property type="protein sequence ID" value="ADK83794.1"/>
    <property type="molecule type" value="Genomic_DNA"/>
</dbReference>
<evidence type="ECO:0000313" key="6">
    <source>
        <dbReference type="EMBL" id="ADK83794.1"/>
    </source>
</evidence>